<dbReference type="RefSeq" id="WP_025165642.1">
    <property type="nucleotide sequence ID" value="NZ_AWSQ01000003.1"/>
</dbReference>
<dbReference type="Pfam" id="PF06073">
    <property type="entry name" value="DUF934"/>
    <property type="match status" value="1"/>
</dbReference>
<reference evidence="1 2" key="1">
    <citation type="journal article" date="2014" name="Genome Announc.">
        <title>Draft Genome Sequence of Petroleum Oil-Degrading Marine Bacterium Pseudomonas taeanensis Strain MS-3, Isolated from a Crude Oil-Contaminated Seashore.</title>
        <authorList>
            <person name="Lee S.Y."/>
            <person name="Kim S.H."/>
            <person name="Lee D.G."/>
            <person name="Shin S."/>
            <person name="Yun S.H."/>
            <person name="Choi C.W."/>
            <person name="Chung Y.H."/>
            <person name="Choi J.S."/>
            <person name="Kahng H.Y."/>
            <person name="Kim S.I."/>
        </authorList>
    </citation>
    <scope>NUCLEOTIDE SEQUENCE [LARGE SCALE GENOMIC DNA]</scope>
    <source>
        <strain evidence="1 2">MS-3</strain>
    </source>
</reference>
<dbReference type="EMBL" id="AWSQ01000003">
    <property type="protein sequence ID" value="KFX69336.1"/>
    <property type="molecule type" value="Genomic_DNA"/>
</dbReference>
<dbReference type="InterPro" id="IPR008318">
    <property type="entry name" value="UCP030820"/>
</dbReference>
<sequence>MQRIIKNNQVIDETWHLLDKDATLDGLSNCDDLIVPLQLWRDHGHALKARDGGLGVWLDADEQVEEIADDLAHFQVIALNFPNFADGRHFSSARLLRERYGYKGEVRAIGDVLRDQLFFMQRCGFDAYAIRPDRDPYEALESLNDFDEVYQAAADQPQPLFRRRQS</sequence>
<evidence type="ECO:0000313" key="2">
    <source>
        <dbReference type="Proteomes" id="UP000030063"/>
    </source>
</evidence>
<dbReference type="AlphaFoldDB" id="A0A0A1YJU0"/>
<name>A0A0A1YJU0_9PSED</name>
<dbReference type="eggNOG" id="COG3749">
    <property type="taxonomic scope" value="Bacteria"/>
</dbReference>
<keyword evidence="2" id="KW-1185">Reference proteome</keyword>
<protein>
    <submittedName>
        <fullName evidence="1">Oxidoreductase</fullName>
    </submittedName>
</protein>
<accession>A0A0A1YJU0</accession>
<organism evidence="1 2">
    <name type="scientific">Pseudomonas taeanensis MS-3</name>
    <dbReference type="NCBI Taxonomy" id="1395571"/>
    <lineage>
        <taxon>Bacteria</taxon>
        <taxon>Pseudomonadati</taxon>
        <taxon>Pseudomonadota</taxon>
        <taxon>Gammaproteobacteria</taxon>
        <taxon>Pseudomonadales</taxon>
        <taxon>Pseudomonadaceae</taxon>
        <taxon>Pseudomonas</taxon>
    </lineage>
</organism>
<dbReference type="OrthoDB" id="9800421at2"/>
<dbReference type="PIRSF" id="PIRSF030820">
    <property type="entry name" value="UCP030820"/>
    <property type="match status" value="1"/>
</dbReference>
<evidence type="ECO:0000313" key="1">
    <source>
        <dbReference type="EMBL" id="KFX69336.1"/>
    </source>
</evidence>
<dbReference type="STRING" id="1395571.TMS3_0112970"/>
<dbReference type="Proteomes" id="UP000030063">
    <property type="component" value="Unassembled WGS sequence"/>
</dbReference>
<proteinExistence type="predicted"/>
<gene>
    <name evidence="1" type="ORF">TMS3_0112970</name>
</gene>
<comment type="caution">
    <text evidence="1">The sequence shown here is derived from an EMBL/GenBank/DDBJ whole genome shotgun (WGS) entry which is preliminary data.</text>
</comment>